<feature type="region of interest" description="Disordered" evidence="1">
    <location>
        <begin position="264"/>
        <end position="304"/>
    </location>
</feature>
<dbReference type="Proteomes" id="UP000886523">
    <property type="component" value="Unassembled WGS sequence"/>
</dbReference>
<dbReference type="PANTHER" id="PTHR33096">
    <property type="entry name" value="CXC2 DOMAIN-CONTAINING PROTEIN"/>
    <property type="match status" value="1"/>
</dbReference>
<comment type="caution">
    <text evidence="3">The sequence shown here is derived from an EMBL/GenBank/DDBJ whole genome shotgun (WGS) entry which is preliminary data.</text>
</comment>
<proteinExistence type="predicted"/>
<dbReference type="InterPro" id="IPR040521">
    <property type="entry name" value="KDZ"/>
</dbReference>
<dbReference type="AlphaFoldDB" id="A0A9P6ADK3"/>
<dbReference type="InterPro" id="IPR041320">
    <property type="entry name" value="CxC1"/>
</dbReference>
<dbReference type="PANTHER" id="PTHR33096:SF1">
    <property type="entry name" value="CXC1-LIKE CYSTEINE CLUSTER ASSOCIATED WITH KDZ TRANSPOSASES DOMAIN-CONTAINING PROTEIN"/>
    <property type="match status" value="1"/>
</dbReference>
<sequence>MFSGDIEEELAAGGGNVSSLTSPKAVEEPFVVQYPLYARDLDRISVEQKLSRHVRRRAAAAQRWNRDVIPGLIRPYMEHMRESQRGQLPTSPVPHTCSCDGVGVMKQVTAVYMDRLDYVQLRICPCAPAPVQLVKRGLFPCSPVYPALAVSLDMLEFVSTLFVHLAPNETAWADALTSFLARRGHVFEAQDSLRRRFASALGQYQVLVRVVTAEMDKQISVARHVVLSRDPADRGDIPPETIMLPIIDDSTPITNRLYISALSPDGRSVRQPSTSTTENSSRSHAIAPPVPNPDLHTRSNTRSVPSDYLRSRCPLCFGGDVSGGGKLPDFFLCLDACFAIRRNKDYDRRPGHKKQPGIQDPCIVPPGTRELPRSFLEIWKARVEEARPGNPARRMSKKGEYALDGPDADDDIIEAGLHVPNSSLNICGESFVAADGDRVKTPGERFSDTGVMAGVCRHDRVVMWANMWTPGEQQFYALALIDAIMAELPTHWRVGILYDIGCQIHRSILKWNLLPRWIPRIVFGISVFHAYCHQWVCQLWYNPRKGGVWGLTDGEGCERLWNDLRRLIPNLRVTGFHRRLFVLDLQIEHLDHLKMQQAGVWLEKRVKATKARLIIAQEKRARIPLSDEFLQSQFEEQRAYQSRPLERQSKKKGFLAVEKILAVRQRLDAARDLVEALQKQLIAIPVSDTIATRNEVGEITSALAEQEKVVSCLSKQEDDLTAILKLGDPVSYDNLKKMKDHPWFEHQLNMRALKARILAKACQRNFEAHNLTGAFRSKALGDTAEHTNKALKRRYRSIKNLVTDYNKRRLSMIKLRGRRGIPRNAVIPPPIEMKGLFSLDVDNDIWQDIGLADDEFGGQVPPWLGDEDVRNGIQIVQEIMNCHDELYLCERERSSLQHWFNDESAALIAVLQASKGKGVISGRRVC</sequence>
<dbReference type="Pfam" id="PF18758">
    <property type="entry name" value="KDZ"/>
    <property type="match status" value="1"/>
</dbReference>
<dbReference type="EMBL" id="MU129283">
    <property type="protein sequence ID" value="KAF9503945.1"/>
    <property type="molecule type" value="Genomic_DNA"/>
</dbReference>
<gene>
    <name evidence="3" type="ORF">BS47DRAFT_1309035</name>
</gene>
<reference evidence="3" key="1">
    <citation type="journal article" date="2020" name="Nat. Commun.">
        <title>Large-scale genome sequencing of mycorrhizal fungi provides insights into the early evolution of symbiotic traits.</title>
        <authorList>
            <person name="Miyauchi S."/>
            <person name="Kiss E."/>
            <person name="Kuo A."/>
            <person name="Drula E."/>
            <person name="Kohler A."/>
            <person name="Sanchez-Garcia M."/>
            <person name="Morin E."/>
            <person name="Andreopoulos B."/>
            <person name="Barry K.W."/>
            <person name="Bonito G."/>
            <person name="Buee M."/>
            <person name="Carver A."/>
            <person name="Chen C."/>
            <person name="Cichocki N."/>
            <person name="Clum A."/>
            <person name="Culley D."/>
            <person name="Crous P.W."/>
            <person name="Fauchery L."/>
            <person name="Girlanda M."/>
            <person name="Hayes R.D."/>
            <person name="Keri Z."/>
            <person name="LaButti K."/>
            <person name="Lipzen A."/>
            <person name="Lombard V."/>
            <person name="Magnuson J."/>
            <person name="Maillard F."/>
            <person name="Murat C."/>
            <person name="Nolan M."/>
            <person name="Ohm R.A."/>
            <person name="Pangilinan J."/>
            <person name="Pereira M.F."/>
            <person name="Perotto S."/>
            <person name="Peter M."/>
            <person name="Pfister S."/>
            <person name="Riley R."/>
            <person name="Sitrit Y."/>
            <person name="Stielow J.B."/>
            <person name="Szollosi G."/>
            <person name="Zifcakova L."/>
            <person name="Stursova M."/>
            <person name="Spatafora J.W."/>
            <person name="Tedersoo L."/>
            <person name="Vaario L.M."/>
            <person name="Yamada A."/>
            <person name="Yan M."/>
            <person name="Wang P."/>
            <person name="Xu J."/>
            <person name="Bruns T."/>
            <person name="Baldrian P."/>
            <person name="Vilgalys R."/>
            <person name="Dunand C."/>
            <person name="Henrissat B."/>
            <person name="Grigoriev I.V."/>
            <person name="Hibbett D."/>
            <person name="Nagy L.G."/>
            <person name="Martin F.M."/>
        </authorList>
    </citation>
    <scope>NUCLEOTIDE SEQUENCE</scope>
    <source>
        <strain evidence="3">UP504</strain>
    </source>
</reference>
<accession>A0A9P6ADK3</accession>
<evidence type="ECO:0000259" key="2">
    <source>
        <dbReference type="Pfam" id="PF18802"/>
    </source>
</evidence>
<protein>
    <recommendedName>
        <fullName evidence="2">CxC1-like cysteine cluster associated with KDZ transposases domain-containing protein</fullName>
    </recommendedName>
</protein>
<name>A0A9P6ADK3_9AGAM</name>
<feature type="compositionally biased region" description="Polar residues" evidence="1">
    <location>
        <begin position="270"/>
        <end position="283"/>
    </location>
</feature>
<feature type="domain" description="CxC1-like cysteine cluster associated with KDZ transposases" evidence="2">
    <location>
        <begin position="95"/>
        <end position="183"/>
    </location>
</feature>
<evidence type="ECO:0000313" key="4">
    <source>
        <dbReference type="Proteomes" id="UP000886523"/>
    </source>
</evidence>
<dbReference type="OrthoDB" id="3237105at2759"/>
<dbReference type="Pfam" id="PF18802">
    <property type="entry name" value="CxC1"/>
    <property type="match status" value="1"/>
</dbReference>
<keyword evidence="4" id="KW-1185">Reference proteome</keyword>
<evidence type="ECO:0000256" key="1">
    <source>
        <dbReference type="SAM" id="MobiDB-lite"/>
    </source>
</evidence>
<evidence type="ECO:0000313" key="3">
    <source>
        <dbReference type="EMBL" id="KAF9503945.1"/>
    </source>
</evidence>
<organism evidence="3 4">
    <name type="scientific">Hydnum rufescens UP504</name>
    <dbReference type="NCBI Taxonomy" id="1448309"/>
    <lineage>
        <taxon>Eukaryota</taxon>
        <taxon>Fungi</taxon>
        <taxon>Dikarya</taxon>
        <taxon>Basidiomycota</taxon>
        <taxon>Agaricomycotina</taxon>
        <taxon>Agaricomycetes</taxon>
        <taxon>Cantharellales</taxon>
        <taxon>Hydnaceae</taxon>
        <taxon>Hydnum</taxon>
    </lineage>
</organism>